<evidence type="ECO:0000256" key="5">
    <source>
        <dbReference type="ARBA" id="ARBA00022989"/>
    </source>
</evidence>
<protein>
    <submittedName>
        <fullName evidence="9">Drug resistance transporter, EmrB/QacA subfamily</fullName>
    </submittedName>
</protein>
<dbReference type="InterPro" id="IPR036259">
    <property type="entry name" value="MFS_trans_sf"/>
</dbReference>
<feature type="transmembrane region" description="Helical" evidence="7">
    <location>
        <begin position="191"/>
        <end position="211"/>
    </location>
</feature>
<dbReference type="RefSeq" id="WP_089684697.1">
    <property type="nucleotide sequence ID" value="NZ_FNFO01000007.1"/>
</dbReference>
<reference evidence="9 10" key="1">
    <citation type="submission" date="2016-10" db="EMBL/GenBank/DDBJ databases">
        <authorList>
            <person name="de Groot N.N."/>
        </authorList>
    </citation>
    <scope>NUCLEOTIDE SEQUENCE [LARGE SCALE GENOMIC DNA]</scope>
    <source>
        <strain evidence="9 10">DSM 25186</strain>
    </source>
</reference>
<keyword evidence="3" id="KW-1003">Cell membrane</keyword>
<feature type="transmembrane region" description="Helical" evidence="7">
    <location>
        <begin position="153"/>
        <end position="171"/>
    </location>
</feature>
<feature type="transmembrane region" description="Helical" evidence="7">
    <location>
        <begin position="328"/>
        <end position="347"/>
    </location>
</feature>
<dbReference type="SUPFAM" id="SSF103473">
    <property type="entry name" value="MFS general substrate transporter"/>
    <property type="match status" value="1"/>
</dbReference>
<dbReference type="InterPro" id="IPR011701">
    <property type="entry name" value="MFS"/>
</dbReference>
<feature type="domain" description="Major facilitator superfamily (MFS) profile" evidence="8">
    <location>
        <begin position="20"/>
        <end position="515"/>
    </location>
</feature>
<proteinExistence type="predicted"/>
<evidence type="ECO:0000256" key="1">
    <source>
        <dbReference type="ARBA" id="ARBA00004651"/>
    </source>
</evidence>
<keyword evidence="10" id="KW-1185">Reference proteome</keyword>
<dbReference type="STRING" id="1075417.SAMN05421823_107271"/>
<evidence type="ECO:0000256" key="3">
    <source>
        <dbReference type="ARBA" id="ARBA00022475"/>
    </source>
</evidence>
<feature type="transmembrane region" description="Helical" evidence="7">
    <location>
        <begin position="223"/>
        <end position="242"/>
    </location>
</feature>
<dbReference type="CDD" id="cd17502">
    <property type="entry name" value="MFS_Azr1_MDR_like"/>
    <property type="match status" value="1"/>
</dbReference>
<dbReference type="GO" id="GO:0022857">
    <property type="term" value="F:transmembrane transporter activity"/>
    <property type="evidence" value="ECO:0007669"/>
    <property type="project" value="InterPro"/>
</dbReference>
<keyword evidence="2" id="KW-0813">Transport</keyword>
<dbReference type="Gene3D" id="1.20.1720.10">
    <property type="entry name" value="Multidrug resistance protein D"/>
    <property type="match status" value="1"/>
</dbReference>
<dbReference type="InterPro" id="IPR020846">
    <property type="entry name" value="MFS_dom"/>
</dbReference>
<feature type="transmembrane region" description="Helical" evidence="7">
    <location>
        <begin position="120"/>
        <end position="141"/>
    </location>
</feature>
<dbReference type="PANTHER" id="PTHR23501:SF197">
    <property type="entry name" value="COMD"/>
    <property type="match status" value="1"/>
</dbReference>
<dbReference type="PRINTS" id="PR01035">
    <property type="entry name" value="TCRTETA"/>
</dbReference>
<dbReference type="Proteomes" id="UP000198510">
    <property type="component" value="Unassembled WGS sequence"/>
</dbReference>
<dbReference type="PROSITE" id="PS50850">
    <property type="entry name" value="MFS"/>
    <property type="match status" value="1"/>
</dbReference>
<keyword evidence="6 7" id="KW-0472">Membrane</keyword>
<feature type="transmembrane region" description="Helical" evidence="7">
    <location>
        <begin position="359"/>
        <end position="377"/>
    </location>
</feature>
<comment type="subcellular location">
    <subcellularLocation>
        <location evidence="1">Cell membrane</location>
        <topology evidence="1">Multi-pass membrane protein</topology>
    </subcellularLocation>
</comment>
<evidence type="ECO:0000313" key="9">
    <source>
        <dbReference type="EMBL" id="SDL69383.1"/>
    </source>
</evidence>
<dbReference type="OrthoDB" id="783189at2"/>
<sequence length="525" mass="56177">MQSSDTSSVDFQPTRETYYTLFGILVALFLGALDQTIVATALPSIVADLRGLDRYAWVATSYLVASTVLVPIYGKLADMYSRRKIELSAITLFLTGSVLCGLAGEFGTLPLLGDGMNQLIIFRAIQGLGGAGLFGMAFIIIADLFPPAVRGKYQGYVGATFGISSVLGPWVGGLLTDYGGAIVPGIAGWRWVFYVNLPFGALALWFIITRMPPLLPSGKRLRFDYLSALFLVLGLVPLVLFVQLDARLLAWTSPWRWALLAGAVAGMGLFYGRSRRSPNPILEFSLFRNPVFARSNLALFLLGAAFLALGIFLPLFMVNVLGVSATRAGVSLIPLSLGVVSGSVLSGQLVSRFGHYRRWMLIGIALLVVGTLLLSQLTPDIAYWRVTLYMLICGLGIGPSMPLYTLAIQNAVERPQIGQATSASQFFRQIGGAIGTALMGMVLATTLASAGVMEGGFSTESNAPTTAEAPAPAESPTTPAFVQEAFTRAITRIYLYVAFIVVAGGLVTFTIPELELRKTNAAPAR</sequence>
<evidence type="ECO:0000313" key="10">
    <source>
        <dbReference type="Proteomes" id="UP000198510"/>
    </source>
</evidence>
<dbReference type="Pfam" id="PF07690">
    <property type="entry name" value="MFS_1"/>
    <property type="match status" value="1"/>
</dbReference>
<feature type="transmembrane region" description="Helical" evidence="7">
    <location>
        <begin position="21"/>
        <end position="42"/>
    </location>
</feature>
<keyword evidence="5 7" id="KW-1133">Transmembrane helix</keyword>
<evidence type="ECO:0000256" key="4">
    <source>
        <dbReference type="ARBA" id="ARBA00022692"/>
    </source>
</evidence>
<feature type="transmembrane region" description="Helical" evidence="7">
    <location>
        <begin position="383"/>
        <end position="406"/>
    </location>
</feature>
<gene>
    <name evidence="9" type="ORF">SAMN05421823_107271</name>
</gene>
<accession>A0A1G9M5G0</accession>
<evidence type="ECO:0000259" key="8">
    <source>
        <dbReference type="PROSITE" id="PS50850"/>
    </source>
</evidence>
<dbReference type="PANTHER" id="PTHR23501">
    <property type="entry name" value="MAJOR FACILITATOR SUPERFAMILY"/>
    <property type="match status" value="1"/>
</dbReference>
<dbReference type="EMBL" id="FNFO01000007">
    <property type="protein sequence ID" value="SDL69383.1"/>
    <property type="molecule type" value="Genomic_DNA"/>
</dbReference>
<dbReference type="FunFam" id="1.20.1720.10:FF:000004">
    <property type="entry name" value="EmrB/QacA family drug resistance transporter"/>
    <property type="match status" value="1"/>
</dbReference>
<feature type="transmembrane region" description="Helical" evidence="7">
    <location>
        <begin position="54"/>
        <end position="73"/>
    </location>
</feature>
<feature type="transmembrane region" description="Helical" evidence="7">
    <location>
        <begin position="426"/>
        <end position="448"/>
    </location>
</feature>
<dbReference type="InterPro" id="IPR001958">
    <property type="entry name" value="Tet-R_TetA/multi-R_MdtG-like"/>
</dbReference>
<evidence type="ECO:0000256" key="7">
    <source>
        <dbReference type="SAM" id="Phobius"/>
    </source>
</evidence>
<feature type="transmembrane region" description="Helical" evidence="7">
    <location>
        <begin position="254"/>
        <end position="272"/>
    </location>
</feature>
<evidence type="ECO:0000256" key="2">
    <source>
        <dbReference type="ARBA" id="ARBA00022448"/>
    </source>
</evidence>
<dbReference type="GO" id="GO:0005886">
    <property type="term" value="C:plasma membrane"/>
    <property type="evidence" value="ECO:0007669"/>
    <property type="project" value="UniProtKB-SubCell"/>
</dbReference>
<name>A0A1G9M5G0_9BACT</name>
<dbReference type="AlphaFoldDB" id="A0A1G9M5G0"/>
<feature type="transmembrane region" description="Helical" evidence="7">
    <location>
        <begin position="85"/>
        <end position="108"/>
    </location>
</feature>
<feature type="transmembrane region" description="Helical" evidence="7">
    <location>
        <begin position="493"/>
        <end position="511"/>
    </location>
</feature>
<dbReference type="Gene3D" id="1.20.1250.20">
    <property type="entry name" value="MFS general substrate transporter like domains"/>
    <property type="match status" value="1"/>
</dbReference>
<evidence type="ECO:0000256" key="6">
    <source>
        <dbReference type="ARBA" id="ARBA00023136"/>
    </source>
</evidence>
<organism evidence="9 10">
    <name type="scientific">Catalinimonas alkaloidigena</name>
    <dbReference type="NCBI Taxonomy" id="1075417"/>
    <lineage>
        <taxon>Bacteria</taxon>
        <taxon>Pseudomonadati</taxon>
        <taxon>Bacteroidota</taxon>
        <taxon>Cytophagia</taxon>
        <taxon>Cytophagales</taxon>
        <taxon>Catalimonadaceae</taxon>
        <taxon>Catalinimonas</taxon>
    </lineage>
</organism>
<keyword evidence="4 7" id="KW-0812">Transmembrane</keyword>
<feature type="transmembrane region" description="Helical" evidence="7">
    <location>
        <begin position="297"/>
        <end position="316"/>
    </location>
</feature>